<feature type="compositionally biased region" description="Basic and acidic residues" evidence="1">
    <location>
        <begin position="180"/>
        <end position="198"/>
    </location>
</feature>
<organism evidence="2 3">
    <name type="scientific">Spodoptera littoralis</name>
    <name type="common">Egyptian cotton leafworm</name>
    <dbReference type="NCBI Taxonomy" id="7109"/>
    <lineage>
        <taxon>Eukaryota</taxon>
        <taxon>Metazoa</taxon>
        <taxon>Ecdysozoa</taxon>
        <taxon>Arthropoda</taxon>
        <taxon>Hexapoda</taxon>
        <taxon>Insecta</taxon>
        <taxon>Pterygota</taxon>
        <taxon>Neoptera</taxon>
        <taxon>Endopterygota</taxon>
        <taxon>Lepidoptera</taxon>
        <taxon>Glossata</taxon>
        <taxon>Ditrysia</taxon>
        <taxon>Noctuoidea</taxon>
        <taxon>Noctuidae</taxon>
        <taxon>Amphipyrinae</taxon>
        <taxon>Spodoptera</taxon>
    </lineage>
</organism>
<dbReference type="Proteomes" id="UP001153321">
    <property type="component" value="Chromosome 14"/>
</dbReference>
<feature type="compositionally biased region" description="Basic residues" evidence="1">
    <location>
        <begin position="131"/>
        <end position="150"/>
    </location>
</feature>
<dbReference type="AlphaFoldDB" id="A0A9P0I056"/>
<evidence type="ECO:0000313" key="2">
    <source>
        <dbReference type="EMBL" id="CAH1636983.1"/>
    </source>
</evidence>
<dbReference type="EMBL" id="LR824545">
    <property type="protein sequence ID" value="CAH1636983.1"/>
    <property type="molecule type" value="Genomic_DNA"/>
</dbReference>
<evidence type="ECO:0000256" key="1">
    <source>
        <dbReference type="SAM" id="MobiDB-lite"/>
    </source>
</evidence>
<sequence>MAVHNYGKYVAVRTFNFDPNDPEKCKCILNNWIQKKDENSDEIIFGYPVENGLHTILRILKSEPLDKSWPTRYGEVIFDSDCQDKVWYFLKLQHREERAREQQEIENEKDSKKSNIPKKGTKTKTSLSTANRRRDKQKQINKKKKIKPKSSKNVLKNINSNLSNISSLPSTSKASSNSQELKKIPDEKDNNRETREQSEQECDTSAQETAATGDTSGHESVVIADTSKQEETLKIQAFLMANKMLTSVIPKFIQSVLIFMNI</sequence>
<accession>A0A9P0I056</accession>
<feature type="compositionally biased region" description="Polar residues" evidence="1">
    <location>
        <begin position="203"/>
        <end position="215"/>
    </location>
</feature>
<gene>
    <name evidence="2" type="ORF">SPLIT_LOCUS2344</name>
</gene>
<evidence type="ECO:0000313" key="3">
    <source>
        <dbReference type="Proteomes" id="UP001153321"/>
    </source>
</evidence>
<proteinExistence type="predicted"/>
<feature type="region of interest" description="Disordered" evidence="1">
    <location>
        <begin position="100"/>
        <end position="219"/>
    </location>
</feature>
<name>A0A9P0I056_SPOLI</name>
<reference evidence="2" key="1">
    <citation type="submission" date="2022-02" db="EMBL/GenBank/DDBJ databases">
        <authorList>
            <person name="King R."/>
        </authorList>
    </citation>
    <scope>NUCLEOTIDE SEQUENCE</scope>
</reference>
<feature type="compositionally biased region" description="Basic and acidic residues" evidence="1">
    <location>
        <begin position="100"/>
        <end position="113"/>
    </location>
</feature>
<keyword evidence="3" id="KW-1185">Reference proteome</keyword>
<feature type="compositionally biased region" description="Low complexity" evidence="1">
    <location>
        <begin position="151"/>
        <end position="173"/>
    </location>
</feature>
<protein>
    <submittedName>
        <fullName evidence="2">Uncharacterized protein</fullName>
    </submittedName>
</protein>